<evidence type="ECO:0000313" key="2">
    <source>
        <dbReference type="EMBL" id="KAG8240113.1"/>
    </source>
</evidence>
<keyword evidence="3" id="KW-1185">Reference proteome</keyword>
<dbReference type="AlphaFoldDB" id="A0A8K0KTK7"/>
<protein>
    <submittedName>
        <fullName evidence="2">Uncharacterized protein</fullName>
    </submittedName>
</protein>
<evidence type="ECO:0000256" key="1">
    <source>
        <dbReference type="SAM" id="MobiDB-lite"/>
    </source>
</evidence>
<evidence type="ECO:0000313" key="3">
    <source>
        <dbReference type="Proteomes" id="UP000792457"/>
    </source>
</evidence>
<dbReference type="Proteomes" id="UP000792457">
    <property type="component" value="Unassembled WGS sequence"/>
</dbReference>
<gene>
    <name evidence="2" type="ORF">J437_LFUL019725</name>
</gene>
<reference evidence="2" key="2">
    <citation type="submission" date="2017-10" db="EMBL/GenBank/DDBJ databases">
        <title>Ladona fulva Genome sequencing and assembly.</title>
        <authorList>
            <person name="Murali S."/>
            <person name="Richards S."/>
            <person name="Bandaranaike D."/>
            <person name="Bellair M."/>
            <person name="Blankenburg K."/>
            <person name="Chao H."/>
            <person name="Dinh H."/>
            <person name="Doddapaneni H."/>
            <person name="Dugan-Rocha S."/>
            <person name="Elkadiri S."/>
            <person name="Gnanaolivu R."/>
            <person name="Hernandez B."/>
            <person name="Skinner E."/>
            <person name="Javaid M."/>
            <person name="Lee S."/>
            <person name="Li M."/>
            <person name="Ming W."/>
            <person name="Munidasa M."/>
            <person name="Muniz J."/>
            <person name="Nguyen L."/>
            <person name="Hughes D."/>
            <person name="Osuji N."/>
            <person name="Pu L.-L."/>
            <person name="Puazo M."/>
            <person name="Qu C."/>
            <person name="Quiroz J."/>
            <person name="Raj R."/>
            <person name="Weissenberger G."/>
            <person name="Xin Y."/>
            <person name="Zou X."/>
            <person name="Han Y."/>
            <person name="Worley K."/>
            <person name="Muzny D."/>
            <person name="Gibbs R."/>
        </authorList>
    </citation>
    <scope>NUCLEOTIDE SEQUENCE</scope>
    <source>
        <strain evidence="2">Sampled in the wild</strain>
    </source>
</reference>
<proteinExistence type="predicted"/>
<sequence length="257" mass="28821">MTYWNCQHFISFLNSLREYEEGESIKELFDSDSSWETEESQNLDSFGDGHSEKVTFSSCRSSITIETTPITKILNDSISQLSTSFVQEQDSDSEYGTENSIDSMPVHNKIADRMSIGRGSETSDSNSSQRSTSSSDTFNEFVEEVHSALCQIEESTEDLLSMFSRIRPGGRRLSNNPILAIEKFEMNMHKLKADILNALESQESSTLAVEDGESSDEATNHVVPVKHDPIVTPVKSSLRSPKLENSGSKRVRFHFPE</sequence>
<dbReference type="EMBL" id="KZ311527">
    <property type="protein sequence ID" value="KAG8240113.1"/>
    <property type="molecule type" value="Genomic_DNA"/>
</dbReference>
<reference evidence="2" key="1">
    <citation type="submission" date="2013-04" db="EMBL/GenBank/DDBJ databases">
        <authorList>
            <person name="Qu J."/>
            <person name="Murali S.C."/>
            <person name="Bandaranaike D."/>
            <person name="Bellair M."/>
            <person name="Blankenburg K."/>
            <person name="Chao H."/>
            <person name="Dinh H."/>
            <person name="Doddapaneni H."/>
            <person name="Downs B."/>
            <person name="Dugan-Rocha S."/>
            <person name="Elkadiri S."/>
            <person name="Gnanaolivu R.D."/>
            <person name="Hernandez B."/>
            <person name="Javaid M."/>
            <person name="Jayaseelan J.C."/>
            <person name="Lee S."/>
            <person name="Li M."/>
            <person name="Ming W."/>
            <person name="Munidasa M."/>
            <person name="Muniz J."/>
            <person name="Nguyen L."/>
            <person name="Ongeri F."/>
            <person name="Osuji N."/>
            <person name="Pu L.-L."/>
            <person name="Puazo M."/>
            <person name="Qu C."/>
            <person name="Quiroz J."/>
            <person name="Raj R."/>
            <person name="Weissenberger G."/>
            <person name="Xin Y."/>
            <person name="Zou X."/>
            <person name="Han Y."/>
            <person name="Richards S."/>
            <person name="Worley K."/>
            <person name="Muzny D."/>
            <person name="Gibbs R."/>
        </authorList>
    </citation>
    <scope>NUCLEOTIDE SEQUENCE</scope>
    <source>
        <strain evidence="2">Sampled in the wild</strain>
    </source>
</reference>
<comment type="caution">
    <text evidence="2">The sequence shown here is derived from an EMBL/GenBank/DDBJ whole genome shotgun (WGS) entry which is preliminary data.</text>
</comment>
<name>A0A8K0KTK7_LADFU</name>
<feature type="region of interest" description="Disordered" evidence="1">
    <location>
        <begin position="208"/>
        <end position="257"/>
    </location>
</feature>
<feature type="compositionally biased region" description="Low complexity" evidence="1">
    <location>
        <begin position="120"/>
        <end position="137"/>
    </location>
</feature>
<feature type="compositionally biased region" description="Polar residues" evidence="1">
    <location>
        <begin position="234"/>
        <end position="248"/>
    </location>
</feature>
<organism evidence="2 3">
    <name type="scientific">Ladona fulva</name>
    <name type="common">Scarce chaser dragonfly</name>
    <name type="synonym">Libellula fulva</name>
    <dbReference type="NCBI Taxonomy" id="123851"/>
    <lineage>
        <taxon>Eukaryota</taxon>
        <taxon>Metazoa</taxon>
        <taxon>Ecdysozoa</taxon>
        <taxon>Arthropoda</taxon>
        <taxon>Hexapoda</taxon>
        <taxon>Insecta</taxon>
        <taxon>Pterygota</taxon>
        <taxon>Palaeoptera</taxon>
        <taxon>Odonata</taxon>
        <taxon>Epiprocta</taxon>
        <taxon>Anisoptera</taxon>
        <taxon>Libelluloidea</taxon>
        <taxon>Libellulidae</taxon>
        <taxon>Ladona</taxon>
    </lineage>
</organism>
<feature type="region of interest" description="Disordered" evidence="1">
    <location>
        <begin position="85"/>
        <end position="137"/>
    </location>
</feature>
<accession>A0A8K0KTK7</accession>